<dbReference type="AlphaFoldDB" id="E6V3Q5"/>
<proteinExistence type="predicted"/>
<dbReference type="KEGG" id="vpe:Varpa_2731"/>
<dbReference type="Proteomes" id="UP000008917">
    <property type="component" value="Chromosome"/>
</dbReference>
<gene>
    <name evidence="1" type="ordered locus">Varpa_2731</name>
</gene>
<sequence>MDAAIAGLLGTALGAVLGAGGALGAAWIQQGHQTRRERLKAAADLGLVDFNQRVKVIQRDGGTLVPLSVFVAYHADVLEVIAKKAFDPEAVAAIDRRQIALVRAIEGRPSGQAIKEGKNAR</sequence>
<dbReference type="RefSeq" id="WP_013541158.1">
    <property type="nucleotide sequence ID" value="NC_014931.1"/>
</dbReference>
<dbReference type="HOGENOM" id="CLU_2037072_0_0_4"/>
<reference evidence="2" key="1">
    <citation type="submission" date="2010-12" db="EMBL/GenBank/DDBJ databases">
        <title>Complete sequence of Variovorax paradoxus EPS.</title>
        <authorList>
            <consortium name="US DOE Joint Genome Institute"/>
            <person name="Lucas S."/>
            <person name="Copeland A."/>
            <person name="Lapidus A."/>
            <person name="Cheng J.-F."/>
            <person name="Goodwin L."/>
            <person name="Pitluck S."/>
            <person name="Teshima H."/>
            <person name="Detter J.C."/>
            <person name="Han C."/>
            <person name="Tapia R."/>
            <person name="Land M."/>
            <person name="Hauser L."/>
            <person name="Kyrpides N."/>
            <person name="Ivanova N."/>
            <person name="Ovchinnikova G."/>
            <person name="Orwin P."/>
            <person name="Han J.-I.G."/>
            <person name="Woyke T."/>
        </authorList>
    </citation>
    <scope>NUCLEOTIDE SEQUENCE [LARGE SCALE GENOMIC DNA]</scope>
    <source>
        <strain evidence="2">EPS</strain>
    </source>
</reference>
<reference evidence="1 2" key="2">
    <citation type="journal article" date="2013" name="Genome Announc.">
        <title>Genome of the Root-Associated Plant Growth-Promoting Bacterium Variovorax paradoxus Strain EPS.</title>
        <authorList>
            <person name="Han J.I."/>
            <person name="Spain J.C."/>
            <person name="Leadbetter J.R."/>
            <person name="Ovchinnikova G."/>
            <person name="Goodwin L.A."/>
            <person name="Han C.S."/>
            <person name="Woyke T."/>
            <person name="Davenport K.W."/>
            <person name="Orwin P.M."/>
        </authorList>
    </citation>
    <scope>NUCLEOTIDE SEQUENCE [LARGE SCALE GENOMIC DNA]</scope>
    <source>
        <strain evidence="1 2">EPS</strain>
    </source>
</reference>
<organism evidence="1 2">
    <name type="scientific">Variovorax paradoxus (strain EPS)</name>
    <dbReference type="NCBI Taxonomy" id="595537"/>
    <lineage>
        <taxon>Bacteria</taxon>
        <taxon>Pseudomonadati</taxon>
        <taxon>Pseudomonadota</taxon>
        <taxon>Betaproteobacteria</taxon>
        <taxon>Burkholderiales</taxon>
        <taxon>Comamonadaceae</taxon>
        <taxon>Variovorax</taxon>
    </lineage>
</organism>
<evidence type="ECO:0000313" key="2">
    <source>
        <dbReference type="Proteomes" id="UP000008917"/>
    </source>
</evidence>
<dbReference type="EMBL" id="CP002417">
    <property type="protein sequence ID" value="ADU36929.1"/>
    <property type="molecule type" value="Genomic_DNA"/>
</dbReference>
<accession>E6V3Q5</accession>
<name>E6V3Q5_VARPE</name>
<evidence type="ECO:0000313" key="1">
    <source>
        <dbReference type="EMBL" id="ADU36929.1"/>
    </source>
</evidence>
<protein>
    <submittedName>
        <fullName evidence="1">Uncharacterized protein</fullName>
    </submittedName>
</protein>